<dbReference type="EMBL" id="LNIX01000001">
    <property type="protein sequence ID" value="OXA62593.1"/>
    <property type="molecule type" value="Genomic_DNA"/>
</dbReference>
<dbReference type="InterPro" id="IPR005829">
    <property type="entry name" value="Sugar_transporter_CS"/>
</dbReference>
<evidence type="ECO:0000313" key="11">
    <source>
        <dbReference type="Proteomes" id="UP000198287"/>
    </source>
</evidence>
<feature type="transmembrane region" description="Helical" evidence="8">
    <location>
        <begin position="181"/>
        <end position="202"/>
    </location>
</feature>
<sequence length="384" mass="41868">MERDLYPRSSEASEHTMLQFHGKSRPQIIASLVATFGTFCSGTVLAWTSTVNPQLKETKDIGNLTDSNLSLIASIAVIGALISGAAAGFSIDKIGRRLTIILLVIPFILGWGLVAFAQDYAVMLVGRFITGFCAGAYTLVVPVYISEVTQDRLRGAMSNCMVVTLVSGILFSYVLGALVPWKWLSIISGILPIFLAIAMFFIPDSPRYQVVKGMQTKAAESLRWLRGVDDVRDIDDELKELQHSVQVSKEASGGSLCDILKARNMKPLAICLVLMIFQQFGGINAVIFFTVDIFKASGSDINPNVASIIVGSVQVVCVIVSTLLVDRMGRKVLMFISETGMAVSLAALGVFFYLKHDNHDQTPENLGWLPLLSMILYIITYNLG</sequence>
<feature type="transmembrane region" description="Helical" evidence="8">
    <location>
        <begin position="366"/>
        <end position="383"/>
    </location>
</feature>
<evidence type="ECO:0000259" key="9">
    <source>
        <dbReference type="PROSITE" id="PS50850"/>
    </source>
</evidence>
<dbReference type="InterPro" id="IPR020846">
    <property type="entry name" value="MFS_dom"/>
</dbReference>
<comment type="caution">
    <text evidence="10">The sequence shown here is derived from an EMBL/GenBank/DDBJ whole genome shotgun (WGS) entry which is preliminary data.</text>
</comment>
<evidence type="ECO:0000256" key="5">
    <source>
        <dbReference type="ARBA" id="ARBA00023136"/>
    </source>
</evidence>
<reference evidence="10 11" key="1">
    <citation type="submission" date="2015-12" db="EMBL/GenBank/DDBJ databases">
        <title>The genome of Folsomia candida.</title>
        <authorList>
            <person name="Faddeeva A."/>
            <person name="Derks M.F."/>
            <person name="Anvar Y."/>
            <person name="Smit S."/>
            <person name="Van Straalen N."/>
            <person name="Roelofs D."/>
        </authorList>
    </citation>
    <scope>NUCLEOTIDE SEQUENCE [LARGE SCALE GENOMIC DNA]</scope>
    <source>
        <strain evidence="10 11">VU population</strain>
        <tissue evidence="10">Whole body</tissue>
    </source>
</reference>
<evidence type="ECO:0000256" key="7">
    <source>
        <dbReference type="ARBA" id="ARBA00024348"/>
    </source>
</evidence>
<keyword evidence="4 8" id="KW-1133">Transmembrane helix</keyword>
<dbReference type="OrthoDB" id="6612291at2759"/>
<feature type="transmembrane region" description="Helical" evidence="8">
    <location>
        <begin position="305"/>
        <end position="325"/>
    </location>
</feature>
<organism evidence="10 11">
    <name type="scientific">Folsomia candida</name>
    <name type="common">Springtail</name>
    <dbReference type="NCBI Taxonomy" id="158441"/>
    <lineage>
        <taxon>Eukaryota</taxon>
        <taxon>Metazoa</taxon>
        <taxon>Ecdysozoa</taxon>
        <taxon>Arthropoda</taxon>
        <taxon>Hexapoda</taxon>
        <taxon>Collembola</taxon>
        <taxon>Entomobryomorpha</taxon>
        <taxon>Isotomoidea</taxon>
        <taxon>Isotomidae</taxon>
        <taxon>Proisotominae</taxon>
        <taxon>Folsomia</taxon>
    </lineage>
</organism>
<keyword evidence="11" id="KW-1185">Reference proteome</keyword>
<dbReference type="GO" id="GO:0022857">
    <property type="term" value="F:transmembrane transporter activity"/>
    <property type="evidence" value="ECO:0007669"/>
    <property type="project" value="InterPro"/>
</dbReference>
<keyword evidence="3 8" id="KW-0812">Transmembrane</keyword>
<feature type="transmembrane region" description="Helical" evidence="8">
    <location>
        <begin position="124"/>
        <end position="144"/>
    </location>
</feature>
<evidence type="ECO:0000256" key="4">
    <source>
        <dbReference type="ARBA" id="ARBA00022989"/>
    </source>
</evidence>
<comment type="similarity">
    <text evidence="7">Belongs to the major facilitator superfamily. Sugar transporter (TC 2.A.1.1) family. Trehalose transporter subfamily.</text>
</comment>
<dbReference type="PROSITE" id="PS00217">
    <property type="entry name" value="SUGAR_TRANSPORT_2"/>
    <property type="match status" value="1"/>
</dbReference>
<dbReference type="Pfam" id="PF00083">
    <property type="entry name" value="Sugar_tr"/>
    <property type="match status" value="1"/>
</dbReference>
<keyword evidence="2" id="KW-1003">Cell membrane</keyword>
<dbReference type="Proteomes" id="UP000198287">
    <property type="component" value="Unassembled WGS sequence"/>
</dbReference>
<name>A0A226EYE3_FOLCA</name>
<dbReference type="PRINTS" id="PR00171">
    <property type="entry name" value="SUGRTRNSPORT"/>
</dbReference>
<proteinExistence type="inferred from homology"/>
<dbReference type="Gene3D" id="1.20.1250.20">
    <property type="entry name" value="MFS general substrate transporter like domains"/>
    <property type="match status" value="1"/>
</dbReference>
<gene>
    <name evidence="10" type="ORF">Fcan01_01990</name>
</gene>
<evidence type="ECO:0000256" key="8">
    <source>
        <dbReference type="SAM" id="Phobius"/>
    </source>
</evidence>
<accession>A0A226EYE3</accession>
<feature type="transmembrane region" description="Helical" evidence="8">
    <location>
        <begin position="28"/>
        <end position="49"/>
    </location>
</feature>
<feature type="domain" description="Major facilitator superfamily (MFS) profile" evidence="9">
    <location>
        <begin position="30"/>
        <end position="384"/>
    </location>
</feature>
<feature type="transmembrane region" description="Helical" evidence="8">
    <location>
        <begin position="69"/>
        <end position="91"/>
    </location>
</feature>
<comment type="subcellular location">
    <subcellularLocation>
        <location evidence="1">Cell membrane</location>
        <topology evidence="1">Multi-pass membrane protein</topology>
    </subcellularLocation>
</comment>
<dbReference type="InterPro" id="IPR050549">
    <property type="entry name" value="MFS_Trehalose_Transporter"/>
</dbReference>
<feature type="transmembrane region" description="Helical" evidence="8">
    <location>
        <begin position="332"/>
        <end position="354"/>
    </location>
</feature>
<evidence type="ECO:0000256" key="6">
    <source>
        <dbReference type="ARBA" id="ARBA00023180"/>
    </source>
</evidence>
<feature type="transmembrane region" description="Helical" evidence="8">
    <location>
        <begin position="98"/>
        <end position="118"/>
    </location>
</feature>
<evidence type="ECO:0000313" key="10">
    <source>
        <dbReference type="EMBL" id="OXA62593.1"/>
    </source>
</evidence>
<dbReference type="PROSITE" id="PS50850">
    <property type="entry name" value="MFS"/>
    <property type="match status" value="1"/>
</dbReference>
<feature type="transmembrane region" description="Helical" evidence="8">
    <location>
        <begin position="156"/>
        <end position="175"/>
    </location>
</feature>
<evidence type="ECO:0000256" key="2">
    <source>
        <dbReference type="ARBA" id="ARBA00022475"/>
    </source>
</evidence>
<feature type="transmembrane region" description="Helical" evidence="8">
    <location>
        <begin position="268"/>
        <end position="293"/>
    </location>
</feature>
<evidence type="ECO:0000256" key="1">
    <source>
        <dbReference type="ARBA" id="ARBA00004651"/>
    </source>
</evidence>
<dbReference type="OMA" id="YHANNRE"/>
<dbReference type="FunFam" id="1.20.1250.20:FF:000055">
    <property type="entry name" value="Facilitated trehalose transporter Tret1-2 homolog"/>
    <property type="match status" value="1"/>
</dbReference>
<protein>
    <submittedName>
        <fullName evidence="10">Facilitated trehalose transporter Tret1</fullName>
    </submittedName>
</protein>
<evidence type="ECO:0000256" key="3">
    <source>
        <dbReference type="ARBA" id="ARBA00022692"/>
    </source>
</evidence>
<dbReference type="GO" id="GO:0005886">
    <property type="term" value="C:plasma membrane"/>
    <property type="evidence" value="ECO:0007669"/>
    <property type="project" value="UniProtKB-SubCell"/>
</dbReference>
<dbReference type="AlphaFoldDB" id="A0A226EYE3"/>
<dbReference type="PANTHER" id="PTHR48021:SF1">
    <property type="entry name" value="GH07001P-RELATED"/>
    <property type="match status" value="1"/>
</dbReference>
<dbReference type="PANTHER" id="PTHR48021">
    <property type="match status" value="1"/>
</dbReference>
<dbReference type="InterPro" id="IPR005828">
    <property type="entry name" value="MFS_sugar_transport-like"/>
</dbReference>
<dbReference type="InterPro" id="IPR003663">
    <property type="entry name" value="Sugar/inositol_transpt"/>
</dbReference>
<keyword evidence="6" id="KW-0325">Glycoprotein</keyword>
<keyword evidence="5 8" id="KW-0472">Membrane</keyword>
<dbReference type="InterPro" id="IPR036259">
    <property type="entry name" value="MFS_trans_sf"/>
</dbReference>
<dbReference type="SUPFAM" id="SSF103473">
    <property type="entry name" value="MFS general substrate transporter"/>
    <property type="match status" value="1"/>
</dbReference>